<feature type="transmembrane region" description="Helical" evidence="1">
    <location>
        <begin position="128"/>
        <end position="146"/>
    </location>
</feature>
<comment type="caution">
    <text evidence="2">The sequence shown here is derived from an EMBL/GenBank/DDBJ whole genome shotgun (WGS) entry which is preliminary data.</text>
</comment>
<keyword evidence="3" id="KW-1185">Reference proteome</keyword>
<protein>
    <submittedName>
        <fullName evidence="2">Uncharacterized protein</fullName>
    </submittedName>
</protein>
<name>A0ABP6VRS5_9ACTN</name>
<sequence>MASTHAWDNLTHDMREEMHDLAHFATVDAAHQSRVVLWATFIALPVLWGLDMMTNAVTESSTWEASISTWVNDLLPGNAADAVMWIGAITLVIGLLVAALPQVGGDVLGVWFALLAVNLFSVDQMAHFALGMVALAICCFAMARMMQADHARETRTRLP</sequence>
<dbReference type="RefSeq" id="WP_218234339.1">
    <property type="nucleotide sequence ID" value="NZ_BAABBB010000013.1"/>
</dbReference>
<proteinExistence type="predicted"/>
<organism evidence="2 3">
    <name type="scientific">Nocardioides daeguensis</name>
    <dbReference type="NCBI Taxonomy" id="908359"/>
    <lineage>
        <taxon>Bacteria</taxon>
        <taxon>Bacillati</taxon>
        <taxon>Actinomycetota</taxon>
        <taxon>Actinomycetes</taxon>
        <taxon>Propionibacteriales</taxon>
        <taxon>Nocardioidaceae</taxon>
        <taxon>Nocardioides</taxon>
    </lineage>
</organism>
<accession>A0ABP6VRS5</accession>
<keyword evidence="1" id="KW-0472">Membrane</keyword>
<evidence type="ECO:0000313" key="2">
    <source>
        <dbReference type="EMBL" id="GAA3538621.1"/>
    </source>
</evidence>
<keyword evidence="1" id="KW-0812">Transmembrane</keyword>
<evidence type="ECO:0000313" key="3">
    <source>
        <dbReference type="Proteomes" id="UP001500301"/>
    </source>
</evidence>
<gene>
    <name evidence="2" type="ORF">GCM10022263_27780</name>
</gene>
<dbReference type="Proteomes" id="UP001500301">
    <property type="component" value="Unassembled WGS sequence"/>
</dbReference>
<feature type="transmembrane region" description="Helical" evidence="1">
    <location>
        <begin position="82"/>
        <end position="100"/>
    </location>
</feature>
<dbReference type="EMBL" id="BAABBB010000013">
    <property type="protein sequence ID" value="GAA3538621.1"/>
    <property type="molecule type" value="Genomic_DNA"/>
</dbReference>
<keyword evidence="1" id="KW-1133">Transmembrane helix</keyword>
<reference evidence="3" key="1">
    <citation type="journal article" date="2019" name="Int. J. Syst. Evol. Microbiol.">
        <title>The Global Catalogue of Microorganisms (GCM) 10K type strain sequencing project: providing services to taxonomists for standard genome sequencing and annotation.</title>
        <authorList>
            <consortium name="The Broad Institute Genomics Platform"/>
            <consortium name="The Broad Institute Genome Sequencing Center for Infectious Disease"/>
            <person name="Wu L."/>
            <person name="Ma J."/>
        </authorList>
    </citation>
    <scope>NUCLEOTIDE SEQUENCE [LARGE SCALE GENOMIC DNA]</scope>
    <source>
        <strain evidence="3">JCM 17460</strain>
    </source>
</reference>
<evidence type="ECO:0000256" key="1">
    <source>
        <dbReference type="SAM" id="Phobius"/>
    </source>
</evidence>